<reference evidence="2" key="2">
    <citation type="submission" date="2022-06" db="UniProtKB">
        <authorList>
            <consortium name="EnsemblMetazoa"/>
        </authorList>
    </citation>
    <scope>IDENTIFICATION</scope>
    <source>
        <strain evidence="2">DF5081</strain>
    </source>
</reference>
<protein>
    <submittedName>
        <fullName evidence="2">Uncharacterized protein</fullName>
    </submittedName>
</protein>
<evidence type="ECO:0000313" key="3">
    <source>
        <dbReference type="Proteomes" id="UP000005237"/>
    </source>
</evidence>
<proteinExistence type="predicted"/>
<organism evidence="2 3">
    <name type="scientific">Caenorhabditis japonica</name>
    <dbReference type="NCBI Taxonomy" id="281687"/>
    <lineage>
        <taxon>Eukaryota</taxon>
        <taxon>Metazoa</taxon>
        <taxon>Ecdysozoa</taxon>
        <taxon>Nematoda</taxon>
        <taxon>Chromadorea</taxon>
        <taxon>Rhabditida</taxon>
        <taxon>Rhabditina</taxon>
        <taxon>Rhabditomorpha</taxon>
        <taxon>Rhabditoidea</taxon>
        <taxon>Rhabditidae</taxon>
        <taxon>Peloderinae</taxon>
        <taxon>Caenorhabditis</taxon>
    </lineage>
</organism>
<evidence type="ECO:0000256" key="1">
    <source>
        <dbReference type="SAM" id="MobiDB-lite"/>
    </source>
</evidence>
<name>A0A8R1EA25_CAEJA</name>
<feature type="region of interest" description="Disordered" evidence="1">
    <location>
        <begin position="21"/>
        <end position="60"/>
    </location>
</feature>
<evidence type="ECO:0000313" key="2">
    <source>
        <dbReference type="EnsemblMetazoa" id="CJA31430a.1"/>
    </source>
</evidence>
<dbReference type="EnsemblMetazoa" id="CJA31430a.1">
    <property type="protein sequence ID" value="CJA31430a.1"/>
    <property type="gene ID" value="WBGene00207277"/>
</dbReference>
<feature type="compositionally biased region" description="Basic and acidic residues" evidence="1">
    <location>
        <begin position="23"/>
        <end position="38"/>
    </location>
</feature>
<reference evidence="3" key="1">
    <citation type="submission" date="2010-08" db="EMBL/GenBank/DDBJ databases">
        <authorList>
            <consortium name="Caenorhabditis japonica Sequencing Consortium"/>
            <person name="Wilson R.K."/>
        </authorList>
    </citation>
    <scope>NUCLEOTIDE SEQUENCE [LARGE SCALE GENOMIC DNA]</scope>
    <source>
        <strain evidence="3">DF5081</strain>
    </source>
</reference>
<feature type="compositionally biased region" description="Basic and acidic residues" evidence="1">
    <location>
        <begin position="46"/>
        <end position="60"/>
    </location>
</feature>
<sequence>MVRIRHLVSLHRRVIRVSIPDPATRKRERGEREKKEAESAAAEEEEKQRKELEAEMERKKAEELELAAKKAAEAAVNSVAQNSWIANRKPEYLWNALGSRSLTASI</sequence>
<dbReference type="Proteomes" id="UP000005237">
    <property type="component" value="Unassembled WGS sequence"/>
</dbReference>
<accession>A0A8R1EA25</accession>
<dbReference type="AlphaFoldDB" id="A0A8R1EA25"/>
<keyword evidence="3" id="KW-1185">Reference proteome</keyword>